<accession>A0A0F9T5G0</accession>
<sequence length="82" mass="9685">MHSSTRIFHEKMSPDMTRPREVREYFACCPCGVGLDVYVDSQGVLESTLKHYQEDGEIYHKCDTDMPCRLFWGKKIQEWPKL</sequence>
<gene>
    <name evidence="1" type="ORF">LCGC14_0369690</name>
</gene>
<proteinExistence type="predicted"/>
<name>A0A0F9T5G0_9ZZZZ</name>
<reference evidence="1" key="1">
    <citation type="journal article" date="2015" name="Nature">
        <title>Complex archaea that bridge the gap between prokaryotes and eukaryotes.</title>
        <authorList>
            <person name="Spang A."/>
            <person name="Saw J.H."/>
            <person name="Jorgensen S.L."/>
            <person name="Zaremba-Niedzwiedzka K."/>
            <person name="Martijn J."/>
            <person name="Lind A.E."/>
            <person name="van Eijk R."/>
            <person name="Schleper C."/>
            <person name="Guy L."/>
            <person name="Ettema T.J."/>
        </authorList>
    </citation>
    <scope>NUCLEOTIDE SEQUENCE</scope>
</reference>
<dbReference type="AlphaFoldDB" id="A0A0F9T5G0"/>
<dbReference type="EMBL" id="LAZR01000295">
    <property type="protein sequence ID" value="KKN76460.1"/>
    <property type="molecule type" value="Genomic_DNA"/>
</dbReference>
<evidence type="ECO:0000313" key="1">
    <source>
        <dbReference type="EMBL" id="KKN76460.1"/>
    </source>
</evidence>
<protein>
    <submittedName>
        <fullName evidence="1">Uncharacterized protein</fullName>
    </submittedName>
</protein>
<organism evidence="1">
    <name type="scientific">marine sediment metagenome</name>
    <dbReference type="NCBI Taxonomy" id="412755"/>
    <lineage>
        <taxon>unclassified sequences</taxon>
        <taxon>metagenomes</taxon>
        <taxon>ecological metagenomes</taxon>
    </lineage>
</organism>
<comment type="caution">
    <text evidence="1">The sequence shown here is derived from an EMBL/GenBank/DDBJ whole genome shotgun (WGS) entry which is preliminary data.</text>
</comment>